<dbReference type="RefSeq" id="WP_214505508.1">
    <property type="nucleotide sequence ID" value="NZ_JAHEPS010000001.1"/>
</dbReference>
<reference evidence="2 3" key="1">
    <citation type="submission" date="2021-05" db="EMBL/GenBank/DDBJ databases">
        <title>Shewanella sp. JM162201.</title>
        <authorList>
            <person name="Xu S."/>
            <person name="Li A."/>
        </authorList>
    </citation>
    <scope>NUCLEOTIDE SEQUENCE [LARGE SCALE GENOMIC DNA]</scope>
    <source>
        <strain evidence="2 3">JM162201</strain>
    </source>
</reference>
<gene>
    <name evidence="2" type="ORF">KJI95_02080</name>
</gene>
<dbReference type="Proteomes" id="UP001195903">
    <property type="component" value="Unassembled WGS sequence"/>
</dbReference>
<name>A0ABS5UYU8_9GAMM</name>
<dbReference type="GO" id="GO:0016740">
    <property type="term" value="F:transferase activity"/>
    <property type="evidence" value="ECO:0007669"/>
    <property type="project" value="UniProtKB-KW"/>
</dbReference>
<dbReference type="InterPro" id="IPR007345">
    <property type="entry name" value="Polysacch_pyruvyl_Trfase"/>
</dbReference>
<dbReference type="Pfam" id="PF04230">
    <property type="entry name" value="PS_pyruv_trans"/>
    <property type="match status" value="1"/>
</dbReference>
<proteinExistence type="predicted"/>
<sequence length="304" mass="33460">MQSIAEYFTRNNISDFIFVPNPGNAGDALINAASFQVFEQAGLNYQLMSPRALRKAILGGKTPQDLGLADKVVVLGGGGAFTANYSHSATLIRALHGAVRRLILLPCTVEGHESLLSQLGCNVSIFCRERVSFEHVQQHCHGPEVALHPDMAFSLQLPWLLGQPIGAVGLKKRLRLYFGKRAMTMLIQRRGTASLNAFRLDVESCARAIPPDNRDLSQLFSLGCQTRAQNLASAWSLLEQVARFEHINTNRLHVAVAAFLLGKRLDFYANSYFKNRAVYEYSMAGRAEQVNFIGPALTTLANIA</sequence>
<organism evidence="2 3">
    <name type="scientific">Shewanella jiangmenensis</name>
    <dbReference type="NCBI Taxonomy" id="2837387"/>
    <lineage>
        <taxon>Bacteria</taxon>
        <taxon>Pseudomonadati</taxon>
        <taxon>Pseudomonadota</taxon>
        <taxon>Gammaproteobacteria</taxon>
        <taxon>Alteromonadales</taxon>
        <taxon>Shewanellaceae</taxon>
        <taxon>Shewanella</taxon>
    </lineage>
</organism>
<keyword evidence="3" id="KW-1185">Reference proteome</keyword>
<dbReference type="EMBL" id="JAHEPS010000001">
    <property type="protein sequence ID" value="MBT1443317.1"/>
    <property type="molecule type" value="Genomic_DNA"/>
</dbReference>
<comment type="caution">
    <text evidence="2">The sequence shown here is derived from an EMBL/GenBank/DDBJ whole genome shotgun (WGS) entry which is preliminary data.</text>
</comment>
<protein>
    <submittedName>
        <fullName evidence="2">Polysaccharide pyruvyl transferase family protein</fullName>
    </submittedName>
</protein>
<accession>A0ABS5UYU8</accession>
<evidence type="ECO:0000259" key="1">
    <source>
        <dbReference type="Pfam" id="PF04230"/>
    </source>
</evidence>
<evidence type="ECO:0000313" key="2">
    <source>
        <dbReference type="EMBL" id="MBT1443317.1"/>
    </source>
</evidence>
<keyword evidence="2" id="KW-0808">Transferase</keyword>
<feature type="domain" description="Polysaccharide pyruvyl transferase" evidence="1">
    <location>
        <begin position="24"/>
        <end position="263"/>
    </location>
</feature>
<evidence type="ECO:0000313" key="3">
    <source>
        <dbReference type="Proteomes" id="UP001195903"/>
    </source>
</evidence>